<dbReference type="Pfam" id="PF13560">
    <property type="entry name" value="HTH_31"/>
    <property type="match status" value="1"/>
</dbReference>
<reference evidence="2 3" key="1">
    <citation type="submission" date="2020-10" db="EMBL/GenBank/DDBJ databases">
        <title>Myceligenerans pegani sp. nov., an endophytic actinomycete isolated from Peganum harmala L. in Xinjiang, China.</title>
        <authorList>
            <person name="Xin L."/>
        </authorList>
    </citation>
    <scope>NUCLEOTIDE SEQUENCE [LARGE SCALE GENOMIC DNA]</scope>
    <source>
        <strain evidence="2 3">TRM65318</strain>
    </source>
</reference>
<organism evidence="2 3">
    <name type="scientific">Myceligenerans pegani</name>
    <dbReference type="NCBI Taxonomy" id="2776917"/>
    <lineage>
        <taxon>Bacteria</taxon>
        <taxon>Bacillati</taxon>
        <taxon>Actinomycetota</taxon>
        <taxon>Actinomycetes</taxon>
        <taxon>Micrococcales</taxon>
        <taxon>Promicromonosporaceae</taxon>
        <taxon>Myceligenerans</taxon>
    </lineage>
</organism>
<dbReference type="InterPro" id="IPR010982">
    <property type="entry name" value="Lambda_DNA-bd_dom_sf"/>
</dbReference>
<name>A0ABR9N4A5_9MICO</name>
<dbReference type="Gene3D" id="3.30.450.180">
    <property type="match status" value="1"/>
</dbReference>
<comment type="caution">
    <text evidence="2">The sequence shown here is derived from an EMBL/GenBank/DDBJ whole genome shotgun (WGS) entry which is preliminary data.</text>
</comment>
<feature type="domain" description="MmyB-like transcription regulator ligand binding" evidence="1">
    <location>
        <begin position="55"/>
        <end position="226"/>
    </location>
</feature>
<dbReference type="Pfam" id="PF17765">
    <property type="entry name" value="MLTR_LBD"/>
    <property type="match status" value="1"/>
</dbReference>
<dbReference type="Proteomes" id="UP000625527">
    <property type="component" value="Unassembled WGS sequence"/>
</dbReference>
<dbReference type="EMBL" id="JADAQT010000108">
    <property type="protein sequence ID" value="MBE1878494.1"/>
    <property type="molecule type" value="Genomic_DNA"/>
</dbReference>
<gene>
    <name evidence="2" type="ORF">IHE71_22615</name>
</gene>
<sequence length="242" mass="26112">MDHLVRLEQGRAEHPSASTVAALARALQLDQAERDLLFRAAGLLPPAASLINDHVPPSVHRLVSRLHELPLAVFTAHWQLVMWNRIWIALHGAPTGTSDTQRNLARAVFLDGFDDAPFRAVRPVAGRTQLDTAQVADLRLAATTYPYDPELARLVSDLRAGSEHFERLWSTGAAAQHTSDTKAIDRPTVGELVVDCAVRVIPGADLRVVTYSAASSSPDAGKLELLRATDTVPTTNAAATNA</sequence>
<accession>A0ABR9N4A5</accession>
<dbReference type="PANTHER" id="PTHR35010:SF2">
    <property type="entry name" value="BLL4672 PROTEIN"/>
    <property type="match status" value="1"/>
</dbReference>
<dbReference type="InterPro" id="IPR041413">
    <property type="entry name" value="MLTR_LBD"/>
</dbReference>
<keyword evidence="3" id="KW-1185">Reference proteome</keyword>
<evidence type="ECO:0000259" key="1">
    <source>
        <dbReference type="Pfam" id="PF17765"/>
    </source>
</evidence>
<dbReference type="PANTHER" id="PTHR35010">
    <property type="entry name" value="BLL4672 PROTEIN-RELATED"/>
    <property type="match status" value="1"/>
</dbReference>
<protein>
    <submittedName>
        <fullName evidence="2">Helix-turn-helix domain-containing protein</fullName>
    </submittedName>
</protein>
<evidence type="ECO:0000313" key="3">
    <source>
        <dbReference type="Proteomes" id="UP000625527"/>
    </source>
</evidence>
<evidence type="ECO:0000313" key="2">
    <source>
        <dbReference type="EMBL" id="MBE1878494.1"/>
    </source>
</evidence>
<proteinExistence type="predicted"/>
<dbReference type="Gene3D" id="1.10.260.40">
    <property type="entry name" value="lambda repressor-like DNA-binding domains"/>
    <property type="match status" value="1"/>
</dbReference>